<dbReference type="InterPro" id="IPR012337">
    <property type="entry name" value="RNaseH-like_sf"/>
</dbReference>
<keyword evidence="2 5" id="KW-0690">Ribosome biogenesis</keyword>
<evidence type="ECO:0000313" key="7">
    <source>
        <dbReference type="EMBL" id="MFC5447190.1"/>
    </source>
</evidence>
<sequence length="138" mass="15676">MRWMGLDYGDRTIGVALSDELGWTAQGLEVIQRRKPEQDLERLEAIVKQYEVAVIVVGLPKNMNNTIGPRGELAIAFSQELEQKLNVPVHLWDERLTTVAATRTLLEADVSRKKRKTVIDKMAAQLILQGYMDANMKR</sequence>
<protein>
    <recommendedName>
        <fullName evidence="5">Putative pre-16S rRNA nuclease</fullName>
        <ecNumber evidence="5">3.1.-.-</ecNumber>
    </recommendedName>
</protein>
<accession>A0ABW0K1C2</accession>
<dbReference type="InterPro" id="IPR006641">
    <property type="entry name" value="YqgF/RNaseH-like_dom"/>
</dbReference>
<gene>
    <name evidence="7" type="primary">ruvX</name>
    <name evidence="7" type="ORF">ACFPOG_02895</name>
</gene>
<comment type="subcellular location">
    <subcellularLocation>
        <location evidence="5">Cytoplasm</location>
    </subcellularLocation>
</comment>
<evidence type="ECO:0000256" key="1">
    <source>
        <dbReference type="ARBA" id="ARBA00022490"/>
    </source>
</evidence>
<name>A0ABW0K1C2_9BACL</name>
<evidence type="ECO:0000256" key="4">
    <source>
        <dbReference type="ARBA" id="ARBA00022801"/>
    </source>
</evidence>
<dbReference type="RefSeq" id="WP_270878394.1">
    <property type="nucleotide sequence ID" value="NZ_JAQFVF010000019.1"/>
</dbReference>
<keyword evidence="8" id="KW-1185">Reference proteome</keyword>
<comment type="function">
    <text evidence="5">Could be a nuclease involved in processing of the 5'-end of pre-16S rRNA.</text>
</comment>
<comment type="similarity">
    <text evidence="5">Belongs to the YqgF HJR family.</text>
</comment>
<dbReference type="InterPro" id="IPR005227">
    <property type="entry name" value="YqgF"/>
</dbReference>
<dbReference type="Gene3D" id="3.30.420.140">
    <property type="entry name" value="YqgF/RNase H-like domain"/>
    <property type="match status" value="1"/>
</dbReference>
<keyword evidence="1 5" id="KW-0963">Cytoplasm</keyword>
<organism evidence="7 8">
    <name type="scientific">Paenibacillus aestuarii</name>
    <dbReference type="NCBI Taxonomy" id="516965"/>
    <lineage>
        <taxon>Bacteria</taxon>
        <taxon>Bacillati</taxon>
        <taxon>Bacillota</taxon>
        <taxon>Bacilli</taxon>
        <taxon>Bacillales</taxon>
        <taxon>Paenibacillaceae</taxon>
        <taxon>Paenibacillus</taxon>
    </lineage>
</organism>
<proteinExistence type="inferred from homology"/>
<dbReference type="EMBL" id="JBHSMJ010000006">
    <property type="protein sequence ID" value="MFC5447190.1"/>
    <property type="molecule type" value="Genomic_DNA"/>
</dbReference>
<feature type="domain" description="YqgF/RNase H-like" evidence="6">
    <location>
        <begin position="1"/>
        <end position="101"/>
    </location>
</feature>
<dbReference type="Proteomes" id="UP001596044">
    <property type="component" value="Unassembled WGS sequence"/>
</dbReference>
<dbReference type="EC" id="3.1.-.-" evidence="5"/>
<dbReference type="InterPro" id="IPR037027">
    <property type="entry name" value="YqgF/RNaseH-like_dom_sf"/>
</dbReference>
<evidence type="ECO:0000256" key="3">
    <source>
        <dbReference type="ARBA" id="ARBA00022722"/>
    </source>
</evidence>
<dbReference type="Pfam" id="PF03652">
    <property type="entry name" value="RuvX"/>
    <property type="match status" value="1"/>
</dbReference>
<dbReference type="PANTHER" id="PTHR33317">
    <property type="entry name" value="POLYNUCLEOTIDYL TRANSFERASE, RIBONUCLEASE H-LIKE SUPERFAMILY PROTEIN"/>
    <property type="match status" value="1"/>
</dbReference>
<keyword evidence="4 5" id="KW-0378">Hydrolase</keyword>
<reference evidence="8" key="1">
    <citation type="journal article" date="2019" name="Int. J. Syst. Evol. Microbiol.">
        <title>The Global Catalogue of Microorganisms (GCM) 10K type strain sequencing project: providing services to taxonomists for standard genome sequencing and annotation.</title>
        <authorList>
            <consortium name="The Broad Institute Genomics Platform"/>
            <consortium name="The Broad Institute Genome Sequencing Center for Infectious Disease"/>
            <person name="Wu L."/>
            <person name="Ma J."/>
        </authorList>
    </citation>
    <scope>NUCLEOTIDE SEQUENCE [LARGE SCALE GENOMIC DNA]</scope>
    <source>
        <strain evidence="8">KACC 11904</strain>
    </source>
</reference>
<keyword evidence="3 5" id="KW-0540">Nuclease</keyword>
<evidence type="ECO:0000256" key="5">
    <source>
        <dbReference type="HAMAP-Rule" id="MF_00651"/>
    </source>
</evidence>
<evidence type="ECO:0000256" key="2">
    <source>
        <dbReference type="ARBA" id="ARBA00022517"/>
    </source>
</evidence>
<dbReference type="PANTHER" id="PTHR33317:SF4">
    <property type="entry name" value="POLYNUCLEOTIDYL TRANSFERASE, RIBONUCLEASE H-LIKE SUPERFAMILY PROTEIN"/>
    <property type="match status" value="1"/>
</dbReference>
<comment type="caution">
    <text evidence="7">The sequence shown here is derived from an EMBL/GenBank/DDBJ whole genome shotgun (WGS) entry which is preliminary data.</text>
</comment>
<dbReference type="SMART" id="SM00732">
    <property type="entry name" value="YqgFc"/>
    <property type="match status" value="1"/>
</dbReference>
<dbReference type="SUPFAM" id="SSF53098">
    <property type="entry name" value="Ribonuclease H-like"/>
    <property type="match status" value="1"/>
</dbReference>
<dbReference type="NCBIfam" id="TIGR00250">
    <property type="entry name" value="RNAse_H_YqgF"/>
    <property type="match status" value="1"/>
</dbReference>
<dbReference type="CDD" id="cd16964">
    <property type="entry name" value="YqgF"/>
    <property type="match status" value="1"/>
</dbReference>
<evidence type="ECO:0000313" key="8">
    <source>
        <dbReference type="Proteomes" id="UP001596044"/>
    </source>
</evidence>
<dbReference type="HAMAP" id="MF_00651">
    <property type="entry name" value="Nuclease_YqgF"/>
    <property type="match status" value="1"/>
</dbReference>
<evidence type="ECO:0000259" key="6">
    <source>
        <dbReference type="SMART" id="SM00732"/>
    </source>
</evidence>